<sequence>MFGGNKKLNLEIQHENSKNNANVDNWGQKKFDPVRQTQAVKESFNRFKAHLGRRDNHQGNNKQGMGPNRRDGHNNNKFNQGGQRHKEGNNKFNNGGQRHKKGNNKFNNGGHRDKVQNNTFKPNPFRSNTPQDIRTEAATPWVKFKDDLNNLRREEEHASRQSNFDTEEGKKFLKEREKNYRKMLMEEKKKEPTQWEDFDEEKTHGSEVGKVAQLKNKNKKAKNKVTDQQPVCSPQKDNQQIEDGNVKQKKNKKNKNKGKDGQTMCPTEKMTDSSQDLGLNVENKDVAATKIVENVPQKGKRKRKNNETALECPPEKEIKVMNAQDMTFEEKDRIRRLLTRANMARKGNVIDTILHYKWIKRNMTKSSK</sequence>
<dbReference type="EnsemblMetazoa" id="MDOA001297-RA">
    <property type="protein sequence ID" value="MDOA001297-PA"/>
    <property type="gene ID" value="MDOA001297"/>
</dbReference>
<evidence type="ECO:0000313" key="2">
    <source>
        <dbReference type="EnsemblMetazoa" id="MDOA001297-PA"/>
    </source>
</evidence>
<feature type="compositionally biased region" description="Polar residues" evidence="1">
    <location>
        <begin position="116"/>
        <end position="132"/>
    </location>
</feature>
<feature type="compositionally biased region" description="Basic residues" evidence="1">
    <location>
        <begin position="247"/>
        <end position="256"/>
    </location>
</feature>
<gene>
    <name evidence="2" type="primary">101890606</name>
</gene>
<feature type="region of interest" description="Disordered" evidence="1">
    <location>
        <begin position="185"/>
        <end position="275"/>
    </location>
</feature>
<dbReference type="OrthoDB" id="8007002at2759"/>
<organism evidence="2">
    <name type="scientific">Musca domestica</name>
    <name type="common">House fly</name>
    <dbReference type="NCBI Taxonomy" id="7370"/>
    <lineage>
        <taxon>Eukaryota</taxon>
        <taxon>Metazoa</taxon>
        <taxon>Ecdysozoa</taxon>
        <taxon>Arthropoda</taxon>
        <taxon>Hexapoda</taxon>
        <taxon>Insecta</taxon>
        <taxon>Pterygota</taxon>
        <taxon>Neoptera</taxon>
        <taxon>Endopterygota</taxon>
        <taxon>Diptera</taxon>
        <taxon>Brachycera</taxon>
        <taxon>Muscomorpha</taxon>
        <taxon>Muscoidea</taxon>
        <taxon>Muscidae</taxon>
        <taxon>Musca</taxon>
    </lineage>
</organism>
<reference evidence="2" key="1">
    <citation type="submission" date="2020-05" db="UniProtKB">
        <authorList>
            <consortium name="EnsemblMetazoa"/>
        </authorList>
    </citation>
    <scope>IDENTIFICATION</scope>
    <source>
        <strain evidence="2">Aabys</strain>
    </source>
</reference>
<name>A0A1I8M501_MUSDO</name>
<evidence type="ECO:0000256" key="1">
    <source>
        <dbReference type="SAM" id="MobiDB-lite"/>
    </source>
</evidence>
<feature type="region of interest" description="Disordered" evidence="1">
    <location>
        <begin position="49"/>
        <end position="137"/>
    </location>
</feature>
<accession>A0A1I8M501</accession>
<protein>
    <submittedName>
        <fullName evidence="2">Uncharacterized protein</fullName>
    </submittedName>
</protein>
<feature type="compositionally biased region" description="Polar residues" evidence="1">
    <location>
        <begin position="226"/>
        <end position="242"/>
    </location>
</feature>
<dbReference type="AlphaFoldDB" id="A0A1I8M501"/>
<proteinExistence type="predicted"/>
<dbReference type="VEuPathDB" id="VectorBase:MDOA001297"/>
<dbReference type="KEGG" id="mde:101890606"/>
<dbReference type="VEuPathDB" id="VectorBase:MDOMA2_019298"/>
<dbReference type="RefSeq" id="XP_005186628.2">
    <property type="nucleotide sequence ID" value="XM_005186571.4"/>
</dbReference>